<keyword evidence="4" id="KW-1185">Reference proteome</keyword>
<gene>
    <name evidence="3" type="ORF">CHRY9393_03378</name>
</gene>
<evidence type="ECO:0000313" key="3">
    <source>
        <dbReference type="EMBL" id="CAA7392652.1"/>
    </source>
</evidence>
<protein>
    <recommendedName>
        <fullName evidence="2">Integrase catalytic domain-containing protein</fullName>
    </recommendedName>
</protein>
<dbReference type="GO" id="GO:0015074">
    <property type="term" value="P:DNA integration"/>
    <property type="evidence" value="ECO:0007669"/>
    <property type="project" value="InterPro"/>
</dbReference>
<sequence length="76" mass="9040">MADGYGYYQNAFTERKNGILKQEFLFNKAKNKEELNQLEMESIYHCNNKRHHLSLKMETPEQVHKKSEEKYSSGLN</sequence>
<dbReference type="InterPro" id="IPR036397">
    <property type="entry name" value="RNaseH_sf"/>
</dbReference>
<proteinExistence type="predicted"/>
<dbReference type="InterPro" id="IPR001584">
    <property type="entry name" value="Integrase_cat-core"/>
</dbReference>
<evidence type="ECO:0000256" key="1">
    <source>
        <dbReference type="SAM" id="MobiDB-lite"/>
    </source>
</evidence>
<feature type="region of interest" description="Disordered" evidence="1">
    <location>
        <begin position="54"/>
        <end position="76"/>
    </location>
</feature>
<accession>A0A6N4XWM5</accession>
<reference evidence="3 4" key="1">
    <citation type="submission" date="2020-01" db="EMBL/GenBank/DDBJ databases">
        <authorList>
            <person name="Rodrigo-Torres L."/>
            <person name="Arahal R. D."/>
            <person name="Lucena T."/>
        </authorList>
    </citation>
    <scope>NUCLEOTIDE SEQUENCE [LARGE SCALE GENOMIC DNA]</scope>
    <source>
        <strain evidence="3 4">CECT 9393</strain>
    </source>
</reference>
<evidence type="ECO:0000313" key="4">
    <source>
        <dbReference type="Proteomes" id="UP000445309"/>
    </source>
</evidence>
<organism evidence="3 4">
    <name type="scientific">Chryseobacterium fistulae</name>
    <dbReference type="NCBI Taxonomy" id="2675058"/>
    <lineage>
        <taxon>Bacteria</taxon>
        <taxon>Pseudomonadati</taxon>
        <taxon>Bacteroidota</taxon>
        <taxon>Flavobacteriia</taxon>
        <taxon>Flavobacteriales</taxon>
        <taxon>Weeksellaceae</taxon>
        <taxon>Chryseobacterium group</taxon>
        <taxon>Chryseobacterium</taxon>
    </lineage>
</organism>
<feature type="compositionally biased region" description="Basic and acidic residues" evidence="1">
    <location>
        <begin position="58"/>
        <end position="76"/>
    </location>
</feature>
<dbReference type="GO" id="GO:0003676">
    <property type="term" value="F:nucleic acid binding"/>
    <property type="evidence" value="ECO:0007669"/>
    <property type="project" value="InterPro"/>
</dbReference>
<dbReference type="Proteomes" id="UP000445309">
    <property type="component" value="Unassembled WGS sequence"/>
</dbReference>
<dbReference type="Pfam" id="PF13683">
    <property type="entry name" value="rve_3"/>
    <property type="match status" value="1"/>
</dbReference>
<dbReference type="Gene3D" id="3.30.420.10">
    <property type="entry name" value="Ribonuclease H-like superfamily/Ribonuclease H"/>
    <property type="match status" value="1"/>
</dbReference>
<dbReference type="EMBL" id="CACVBY010000133">
    <property type="protein sequence ID" value="CAA7392652.1"/>
    <property type="molecule type" value="Genomic_DNA"/>
</dbReference>
<dbReference type="InterPro" id="IPR012337">
    <property type="entry name" value="RNaseH-like_sf"/>
</dbReference>
<dbReference type="AlphaFoldDB" id="A0A6N4XWM5"/>
<evidence type="ECO:0000259" key="2">
    <source>
        <dbReference type="Pfam" id="PF13683"/>
    </source>
</evidence>
<feature type="domain" description="Integrase catalytic" evidence="2">
    <location>
        <begin position="8"/>
        <end position="60"/>
    </location>
</feature>
<dbReference type="SUPFAM" id="SSF53098">
    <property type="entry name" value="Ribonuclease H-like"/>
    <property type="match status" value="1"/>
</dbReference>
<name>A0A6N4XWM5_9FLAO</name>